<dbReference type="AlphaFoldDB" id="A0A1H8BCX0"/>
<proteinExistence type="predicted"/>
<name>A0A1H8BCX0_9RHOB</name>
<dbReference type="PANTHER" id="PTHR13887:SF14">
    <property type="entry name" value="DISULFIDE BOND FORMATION PROTEIN D"/>
    <property type="match status" value="1"/>
</dbReference>
<evidence type="ECO:0000256" key="2">
    <source>
        <dbReference type="ARBA" id="ARBA00023002"/>
    </source>
</evidence>
<keyword evidence="3" id="KW-1015">Disulfide bond</keyword>
<keyword evidence="4" id="KW-0676">Redox-active center</keyword>
<dbReference type="Proteomes" id="UP000199372">
    <property type="component" value="Unassembled WGS sequence"/>
</dbReference>
<dbReference type="InterPro" id="IPR017937">
    <property type="entry name" value="Thioredoxin_CS"/>
</dbReference>
<evidence type="ECO:0000256" key="4">
    <source>
        <dbReference type="ARBA" id="ARBA00023284"/>
    </source>
</evidence>
<reference evidence="7" key="1">
    <citation type="submission" date="2016-10" db="EMBL/GenBank/DDBJ databases">
        <authorList>
            <person name="Varghese N."/>
            <person name="Submissions S."/>
        </authorList>
    </citation>
    <scope>NUCLEOTIDE SEQUENCE [LARGE SCALE GENOMIC DNA]</scope>
    <source>
        <strain evidence="7">DSM 26893</strain>
    </source>
</reference>
<feature type="domain" description="DSBA-like thioredoxin" evidence="5">
    <location>
        <begin position="93"/>
        <end position="233"/>
    </location>
</feature>
<protein>
    <submittedName>
        <fullName evidence="6">DSBA-like thioredoxin domain-containing protein</fullName>
    </submittedName>
</protein>
<accession>A0A1H8BCX0</accession>
<keyword evidence="7" id="KW-1185">Reference proteome</keyword>
<evidence type="ECO:0000313" key="6">
    <source>
        <dbReference type="EMBL" id="SEM80683.1"/>
    </source>
</evidence>
<evidence type="ECO:0000259" key="5">
    <source>
        <dbReference type="Pfam" id="PF01323"/>
    </source>
</evidence>
<gene>
    <name evidence="6" type="ORF">SAMN04488011_101546</name>
</gene>
<dbReference type="InterPro" id="IPR036249">
    <property type="entry name" value="Thioredoxin-like_sf"/>
</dbReference>
<organism evidence="6 7">
    <name type="scientific">Palleronia pelagia</name>
    <dbReference type="NCBI Taxonomy" id="387096"/>
    <lineage>
        <taxon>Bacteria</taxon>
        <taxon>Pseudomonadati</taxon>
        <taxon>Pseudomonadota</taxon>
        <taxon>Alphaproteobacteria</taxon>
        <taxon>Rhodobacterales</taxon>
        <taxon>Roseobacteraceae</taxon>
        <taxon>Palleronia</taxon>
    </lineage>
</organism>
<dbReference type="EMBL" id="FOCM01000001">
    <property type="protein sequence ID" value="SEM80683.1"/>
    <property type="molecule type" value="Genomic_DNA"/>
</dbReference>
<dbReference type="PROSITE" id="PS00194">
    <property type="entry name" value="THIOREDOXIN_1"/>
    <property type="match status" value="1"/>
</dbReference>
<keyword evidence="1" id="KW-0732">Signal</keyword>
<dbReference type="SUPFAM" id="SSF52833">
    <property type="entry name" value="Thioredoxin-like"/>
    <property type="match status" value="1"/>
</dbReference>
<dbReference type="Pfam" id="PF01323">
    <property type="entry name" value="DSBA"/>
    <property type="match status" value="1"/>
</dbReference>
<dbReference type="GO" id="GO:0016491">
    <property type="term" value="F:oxidoreductase activity"/>
    <property type="evidence" value="ECO:0007669"/>
    <property type="project" value="UniProtKB-KW"/>
</dbReference>
<evidence type="ECO:0000313" key="7">
    <source>
        <dbReference type="Proteomes" id="UP000199372"/>
    </source>
</evidence>
<sequence length="247" mass="26344">MAAGGVALVAGAVPVARDLIDRFTPLPEFRPMADPPGFRRMAAGSSSLAGAAFVGLDGPSDMDAELPITHVRGAICPALYGDANDDPDTVPIASFSDFYCPYCRVQTKEIASLADWLDDDVRVVWHELPLLGDTSRLAAKAALAAKRQGAYVRFQEHLISSPFRATDGYLEALSESVGLDHRQLVADMNSADVLEEIRTSAALAQIFGFVGTPALVIGKTVIQGQIDTNVLEKIVALERAEGWTSVC</sequence>
<evidence type="ECO:0000256" key="3">
    <source>
        <dbReference type="ARBA" id="ARBA00023157"/>
    </source>
</evidence>
<dbReference type="PANTHER" id="PTHR13887">
    <property type="entry name" value="GLUTATHIONE S-TRANSFERASE KAPPA"/>
    <property type="match status" value="1"/>
</dbReference>
<dbReference type="Gene3D" id="3.40.30.10">
    <property type="entry name" value="Glutaredoxin"/>
    <property type="match status" value="1"/>
</dbReference>
<dbReference type="InterPro" id="IPR001853">
    <property type="entry name" value="DSBA-like_thioredoxin_dom"/>
</dbReference>
<keyword evidence="2" id="KW-0560">Oxidoreductase</keyword>
<evidence type="ECO:0000256" key="1">
    <source>
        <dbReference type="ARBA" id="ARBA00022729"/>
    </source>
</evidence>